<dbReference type="SUPFAM" id="SSF56112">
    <property type="entry name" value="Protein kinase-like (PK-like)"/>
    <property type="match status" value="1"/>
</dbReference>
<gene>
    <name evidence="1" type="ORF">BDV95DRAFT_467279</name>
</gene>
<dbReference type="Gene3D" id="3.90.1200.10">
    <property type="match status" value="1"/>
</dbReference>
<dbReference type="AlphaFoldDB" id="A0A7C8M8I5"/>
<proteinExistence type="predicted"/>
<keyword evidence="2" id="KW-1185">Reference proteome</keyword>
<dbReference type="OrthoDB" id="10003767at2759"/>
<dbReference type="PANTHER" id="PTHR21310:SF51">
    <property type="entry name" value="AMINOGLYCOSIDE PHOSPHOTRANSFERASE DOMAIN-CONTAINING PROTEIN"/>
    <property type="match status" value="1"/>
</dbReference>
<protein>
    <submittedName>
        <fullName evidence="1">Uncharacterized protein</fullName>
    </submittedName>
</protein>
<dbReference type="Proteomes" id="UP000481861">
    <property type="component" value="Unassembled WGS sequence"/>
</dbReference>
<dbReference type="EMBL" id="JAADJZ010000018">
    <property type="protein sequence ID" value="KAF2868783.1"/>
    <property type="molecule type" value="Genomic_DNA"/>
</dbReference>
<comment type="caution">
    <text evidence="1">The sequence shown here is derived from an EMBL/GenBank/DDBJ whole genome shotgun (WGS) entry which is preliminary data.</text>
</comment>
<sequence length="400" mass="45331">DKDISRADWETILAIPQTLFNIVLAKHLPNGSQLTEHNFRFVEGFEGGFHHVRLIEVLVGPHAGKYVVKVPSTGTAACWIDLDAYMLRNEAKTMSYIRKHTSIAIPEVIGFSDAVENELGAPYIIMRAAEGVPSYQIWFEQDKDGDPDMENAGMPSEELMQKRVTFLRSLARTMSSLKTLEFKGAGLLDFDEDEVDPDIGPWYLSKSPDELQEMDPADLATAKSMDVRRTFDYSHHYHQHALDKTWPYDNDTTPMAYVDNGRRFVMQTIINSEPFTKVKESTTDKETFVLHHDDLDFQNIYCDPETGEVTSIIDWDKCRTVPHYLGYASLPIFLTLDWLPHYSIDEATHLPWDLDIYRQVYAEAMIEATGPEGDGKYTLKSAMYAGVHAALYGSSHSGSI</sequence>
<dbReference type="InterPro" id="IPR011009">
    <property type="entry name" value="Kinase-like_dom_sf"/>
</dbReference>
<feature type="non-terminal residue" evidence="1">
    <location>
        <position position="1"/>
    </location>
</feature>
<dbReference type="InterPro" id="IPR051678">
    <property type="entry name" value="AGP_Transferase"/>
</dbReference>
<reference evidence="1 2" key="1">
    <citation type="submission" date="2020-01" db="EMBL/GenBank/DDBJ databases">
        <authorList>
            <consortium name="DOE Joint Genome Institute"/>
            <person name="Haridas S."/>
            <person name="Albert R."/>
            <person name="Binder M."/>
            <person name="Bloem J."/>
            <person name="Labutti K."/>
            <person name="Salamov A."/>
            <person name="Andreopoulos B."/>
            <person name="Baker S.E."/>
            <person name="Barry K."/>
            <person name="Bills G."/>
            <person name="Bluhm B.H."/>
            <person name="Cannon C."/>
            <person name="Castanera R."/>
            <person name="Culley D.E."/>
            <person name="Daum C."/>
            <person name="Ezra D."/>
            <person name="Gonzalez J.B."/>
            <person name="Henrissat B."/>
            <person name="Kuo A."/>
            <person name="Liang C."/>
            <person name="Lipzen A."/>
            <person name="Lutzoni F."/>
            <person name="Magnuson J."/>
            <person name="Mondo S."/>
            <person name="Nolan M."/>
            <person name="Ohm R."/>
            <person name="Pangilinan J."/>
            <person name="Park H.-J.H."/>
            <person name="Ramirez L."/>
            <person name="Alfaro M."/>
            <person name="Sun H."/>
            <person name="Tritt A."/>
            <person name="Yoshinaga Y."/>
            <person name="Zwiers L.-H.L."/>
            <person name="Turgeon B.G."/>
            <person name="Goodwin S.B."/>
            <person name="Spatafora J.W."/>
            <person name="Crous P.W."/>
            <person name="Grigoriev I.V."/>
        </authorList>
    </citation>
    <scope>NUCLEOTIDE SEQUENCE [LARGE SCALE GENOMIC DNA]</scope>
    <source>
        <strain evidence="1 2">CBS 611.86</strain>
    </source>
</reference>
<feature type="non-terminal residue" evidence="1">
    <location>
        <position position="400"/>
    </location>
</feature>
<name>A0A7C8M8I5_9PLEO</name>
<dbReference type="PANTHER" id="PTHR21310">
    <property type="entry name" value="AMINOGLYCOSIDE PHOSPHOTRANSFERASE-RELATED-RELATED"/>
    <property type="match status" value="1"/>
</dbReference>
<evidence type="ECO:0000313" key="1">
    <source>
        <dbReference type="EMBL" id="KAF2868783.1"/>
    </source>
</evidence>
<accession>A0A7C8M8I5</accession>
<evidence type="ECO:0000313" key="2">
    <source>
        <dbReference type="Proteomes" id="UP000481861"/>
    </source>
</evidence>
<organism evidence="1 2">
    <name type="scientific">Massariosphaeria phaeospora</name>
    <dbReference type="NCBI Taxonomy" id="100035"/>
    <lineage>
        <taxon>Eukaryota</taxon>
        <taxon>Fungi</taxon>
        <taxon>Dikarya</taxon>
        <taxon>Ascomycota</taxon>
        <taxon>Pezizomycotina</taxon>
        <taxon>Dothideomycetes</taxon>
        <taxon>Pleosporomycetidae</taxon>
        <taxon>Pleosporales</taxon>
        <taxon>Pleosporales incertae sedis</taxon>
        <taxon>Massariosphaeria</taxon>
    </lineage>
</organism>